<dbReference type="InterPro" id="IPR050109">
    <property type="entry name" value="HTH-type_TetR-like_transc_reg"/>
</dbReference>
<dbReference type="InterPro" id="IPR001647">
    <property type="entry name" value="HTH_TetR"/>
</dbReference>
<protein>
    <submittedName>
        <fullName evidence="4">TetR family transcriptional regulator</fullName>
    </submittedName>
</protein>
<dbReference type="PANTHER" id="PTHR30055:SF242">
    <property type="entry name" value="HTH-TYPE TRANSCRIPTIONAL REPRESSOR KSTR"/>
    <property type="match status" value="1"/>
</dbReference>
<dbReference type="Pfam" id="PF00440">
    <property type="entry name" value="TetR_N"/>
    <property type="match status" value="1"/>
</dbReference>
<dbReference type="InterPro" id="IPR041642">
    <property type="entry name" value="KstR_C"/>
</dbReference>
<dbReference type="SUPFAM" id="SSF46689">
    <property type="entry name" value="Homeodomain-like"/>
    <property type="match status" value="1"/>
</dbReference>
<sequence length="210" mass="23186">MVTVKATEAGPVAVDGASGRRADPILAIVVEMLDREGYEAVQLREVARRARVSLATIYKRYRTRDELIVAALDEWMDANRYAGLPSLIGDLPGESMYVDLMHVMRTIFEPWERHPLMLRSYFQARSGPGGKRLIQRGVDAVVPVAKAVLAQAEPGFAKDLELILTGVVYGLLTRFSQGEIEVTDIVPGIERTVFWLTAAYETGPARLAQG</sequence>
<dbReference type="GO" id="GO:0003700">
    <property type="term" value="F:DNA-binding transcription factor activity"/>
    <property type="evidence" value="ECO:0007669"/>
    <property type="project" value="TreeGrafter"/>
</dbReference>
<keyword evidence="1 2" id="KW-0238">DNA-binding</keyword>
<dbReference type="PANTHER" id="PTHR30055">
    <property type="entry name" value="HTH-TYPE TRANSCRIPTIONAL REGULATOR RUTR"/>
    <property type="match status" value="1"/>
</dbReference>
<accession>A0A1A2TX21</accession>
<gene>
    <name evidence="4" type="ORF">A5683_14245</name>
</gene>
<evidence type="ECO:0000313" key="5">
    <source>
        <dbReference type="Proteomes" id="UP000092389"/>
    </source>
</evidence>
<dbReference type="PRINTS" id="PR00455">
    <property type="entry name" value="HTHTETR"/>
</dbReference>
<evidence type="ECO:0000313" key="4">
    <source>
        <dbReference type="EMBL" id="OBH81053.1"/>
    </source>
</evidence>
<accession>A0A1A2SSX9</accession>
<proteinExistence type="predicted"/>
<dbReference type="PROSITE" id="PS50977">
    <property type="entry name" value="HTH_TETR_2"/>
    <property type="match status" value="1"/>
</dbReference>
<dbReference type="Pfam" id="PF17925">
    <property type="entry name" value="TetR_C_20"/>
    <property type="match status" value="1"/>
</dbReference>
<name>A0A1A2SSX9_MYCNT</name>
<organism evidence="4 5">
    <name type="scientific">Mycobacterium mantenii</name>
    <dbReference type="NCBI Taxonomy" id="560555"/>
    <lineage>
        <taxon>Bacteria</taxon>
        <taxon>Bacillati</taxon>
        <taxon>Actinomycetota</taxon>
        <taxon>Actinomycetes</taxon>
        <taxon>Mycobacteriales</taxon>
        <taxon>Mycobacteriaceae</taxon>
        <taxon>Mycobacterium</taxon>
        <taxon>Mycobacterium avium complex (MAC)</taxon>
    </lineage>
</organism>
<feature type="DNA-binding region" description="H-T-H motif" evidence="2">
    <location>
        <begin position="42"/>
        <end position="61"/>
    </location>
</feature>
<evidence type="ECO:0000259" key="3">
    <source>
        <dbReference type="PROSITE" id="PS50977"/>
    </source>
</evidence>
<feature type="domain" description="HTH tetR-type" evidence="3">
    <location>
        <begin position="19"/>
        <end position="79"/>
    </location>
</feature>
<dbReference type="GO" id="GO:0000976">
    <property type="term" value="F:transcription cis-regulatory region binding"/>
    <property type="evidence" value="ECO:0007669"/>
    <property type="project" value="TreeGrafter"/>
</dbReference>
<dbReference type="RefSeq" id="WP_067839998.1">
    <property type="nucleotide sequence ID" value="NZ_LZJP01000111.1"/>
</dbReference>
<dbReference type="Gene3D" id="1.10.357.10">
    <property type="entry name" value="Tetracycline Repressor, domain 2"/>
    <property type="match status" value="1"/>
</dbReference>
<evidence type="ECO:0000256" key="1">
    <source>
        <dbReference type="ARBA" id="ARBA00023125"/>
    </source>
</evidence>
<reference evidence="4 5" key="1">
    <citation type="submission" date="2016-06" db="EMBL/GenBank/DDBJ databases">
        <authorList>
            <person name="Kjaerup R.B."/>
            <person name="Dalgaard T.S."/>
            <person name="Juul-Madsen H.R."/>
        </authorList>
    </citation>
    <scope>NUCLEOTIDE SEQUENCE [LARGE SCALE GENOMIC DNA]</scope>
    <source>
        <strain evidence="4 5">E152</strain>
    </source>
</reference>
<dbReference type="InterPro" id="IPR009057">
    <property type="entry name" value="Homeodomain-like_sf"/>
</dbReference>
<dbReference type="AlphaFoldDB" id="A0A1A2SSX9"/>
<comment type="caution">
    <text evidence="4">The sequence shown here is derived from an EMBL/GenBank/DDBJ whole genome shotgun (WGS) entry which is preliminary data.</text>
</comment>
<dbReference type="Proteomes" id="UP000092389">
    <property type="component" value="Unassembled WGS sequence"/>
</dbReference>
<dbReference type="EMBL" id="LZJU01000011">
    <property type="protein sequence ID" value="OBH81053.1"/>
    <property type="molecule type" value="Genomic_DNA"/>
</dbReference>
<evidence type="ECO:0000256" key="2">
    <source>
        <dbReference type="PROSITE-ProRule" id="PRU00335"/>
    </source>
</evidence>